<keyword evidence="6" id="KW-1185">Reference proteome</keyword>
<proteinExistence type="predicted"/>
<feature type="modified residue" description="4-aspartylphosphate" evidence="2">
    <location>
        <position position="54"/>
    </location>
</feature>
<evidence type="ECO:0000313" key="6">
    <source>
        <dbReference type="Proteomes" id="UP001610063"/>
    </source>
</evidence>
<evidence type="ECO:0000259" key="4">
    <source>
        <dbReference type="PROSITE" id="PS50930"/>
    </source>
</evidence>
<feature type="domain" description="Response regulatory" evidence="3">
    <location>
        <begin position="4"/>
        <end position="119"/>
    </location>
</feature>
<dbReference type="CDD" id="cd17534">
    <property type="entry name" value="REC_DC-like"/>
    <property type="match status" value="1"/>
</dbReference>
<dbReference type="InterPro" id="IPR001789">
    <property type="entry name" value="Sig_transdc_resp-reg_receiver"/>
</dbReference>
<dbReference type="EMBL" id="JBIPKE010000019">
    <property type="protein sequence ID" value="MFH6985268.1"/>
    <property type="molecule type" value="Genomic_DNA"/>
</dbReference>
<dbReference type="Pfam" id="PF00072">
    <property type="entry name" value="Response_reg"/>
    <property type="match status" value="1"/>
</dbReference>
<dbReference type="InterPro" id="IPR050595">
    <property type="entry name" value="Bact_response_regulator"/>
</dbReference>
<dbReference type="PANTHER" id="PTHR44591:SF3">
    <property type="entry name" value="RESPONSE REGULATORY DOMAIN-CONTAINING PROTEIN"/>
    <property type="match status" value="1"/>
</dbReference>
<protein>
    <submittedName>
        <fullName evidence="5">Response regulator</fullName>
    </submittedName>
</protein>
<dbReference type="Pfam" id="PF04397">
    <property type="entry name" value="LytTR"/>
    <property type="match status" value="1"/>
</dbReference>
<dbReference type="InterPro" id="IPR011006">
    <property type="entry name" value="CheY-like_superfamily"/>
</dbReference>
<dbReference type="Gene3D" id="2.40.50.1020">
    <property type="entry name" value="LytTr DNA-binding domain"/>
    <property type="match status" value="1"/>
</dbReference>
<comment type="caution">
    <text evidence="5">The sequence shown here is derived from an EMBL/GenBank/DDBJ whole genome shotgun (WGS) entry which is preliminary data.</text>
</comment>
<reference evidence="5 6" key="1">
    <citation type="journal article" date="2013" name="Int. J. Syst. Evol. Microbiol.">
        <title>Marinoscillum luteum sp. nov., isolated from marine sediment.</title>
        <authorList>
            <person name="Cha I.T."/>
            <person name="Park S.J."/>
            <person name="Kim S.J."/>
            <person name="Kim J.G."/>
            <person name="Jung M.Y."/>
            <person name="Shin K.S."/>
            <person name="Kwon K.K."/>
            <person name="Yang S.H."/>
            <person name="Seo Y.S."/>
            <person name="Rhee S.K."/>
        </authorList>
    </citation>
    <scope>NUCLEOTIDE SEQUENCE [LARGE SCALE GENOMIC DNA]</scope>
    <source>
        <strain evidence="5 6">KCTC 23939</strain>
    </source>
</reference>
<name>A0ABW7NCD9_9BACT</name>
<dbReference type="SUPFAM" id="SSF52172">
    <property type="entry name" value="CheY-like"/>
    <property type="match status" value="1"/>
</dbReference>
<evidence type="ECO:0000313" key="5">
    <source>
        <dbReference type="EMBL" id="MFH6985268.1"/>
    </source>
</evidence>
<evidence type="ECO:0000256" key="1">
    <source>
        <dbReference type="ARBA" id="ARBA00022553"/>
    </source>
</evidence>
<dbReference type="PROSITE" id="PS50930">
    <property type="entry name" value="HTH_LYTTR"/>
    <property type="match status" value="1"/>
</dbReference>
<dbReference type="SMART" id="SM00448">
    <property type="entry name" value="REC"/>
    <property type="match status" value="1"/>
</dbReference>
<evidence type="ECO:0000259" key="3">
    <source>
        <dbReference type="PROSITE" id="PS50110"/>
    </source>
</evidence>
<dbReference type="Proteomes" id="UP001610063">
    <property type="component" value="Unassembled WGS sequence"/>
</dbReference>
<gene>
    <name evidence="5" type="ORF">ACHKAR_17580</name>
</gene>
<dbReference type="Gene3D" id="3.40.50.2300">
    <property type="match status" value="1"/>
</dbReference>
<feature type="domain" description="HTH LytTR-type" evidence="4">
    <location>
        <begin position="134"/>
        <end position="230"/>
    </location>
</feature>
<accession>A0ABW7NCD9</accession>
<dbReference type="SMART" id="SM00850">
    <property type="entry name" value="LytTR"/>
    <property type="match status" value="1"/>
</dbReference>
<keyword evidence="1 2" id="KW-0597">Phosphoprotein</keyword>
<sequence length="231" mass="26098">MKPEILIVEDDLIIGQAVARDLEAHGYTVAAICESGEDALLVIEKNLPDLVLMDIKLQGKLDGIQVTERILKKYRVPIIYLTDMQDSITLNKARQSKPANYLIKPFQTHQLLIAVDLAIFNGASTVTGERFGFFKEGTELIKIVYDDILYLKAEGSYCDVVTTQKSFTLTMPMNKMLQRIPYPDLIRVSRSYSVNKNHVERIMGKLITIRGVKIAVGETYSDVIRENFNVI</sequence>
<dbReference type="InterPro" id="IPR007492">
    <property type="entry name" value="LytTR_DNA-bd_dom"/>
</dbReference>
<dbReference type="PROSITE" id="PS50110">
    <property type="entry name" value="RESPONSE_REGULATORY"/>
    <property type="match status" value="1"/>
</dbReference>
<organism evidence="5 6">
    <name type="scientific">Marinoscillum luteum</name>
    <dbReference type="NCBI Taxonomy" id="861051"/>
    <lineage>
        <taxon>Bacteria</taxon>
        <taxon>Pseudomonadati</taxon>
        <taxon>Bacteroidota</taxon>
        <taxon>Cytophagia</taxon>
        <taxon>Cytophagales</taxon>
        <taxon>Reichenbachiellaceae</taxon>
        <taxon>Marinoscillum</taxon>
    </lineage>
</organism>
<dbReference type="PANTHER" id="PTHR44591">
    <property type="entry name" value="STRESS RESPONSE REGULATOR PROTEIN 1"/>
    <property type="match status" value="1"/>
</dbReference>
<dbReference type="RefSeq" id="WP_395418750.1">
    <property type="nucleotide sequence ID" value="NZ_JBIPKE010000019.1"/>
</dbReference>
<evidence type="ECO:0000256" key="2">
    <source>
        <dbReference type="PROSITE-ProRule" id="PRU00169"/>
    </source>
</evidence>